<dbReference type="GO" id="GO:0051321">
    <property type="term" value="P:meiotic cell cycle"/>
    <property type="evidence" value="ECO:0007669"/>
    <property type="project" value="TreeGrafter"/>
</dbReference>
<keyword evidence="3 5" id="KW-0493">Microtubule</keyword>
<dbReference type="AlphaFoldDB" id="A0A9P4J4E9"/>
<dbReference type="GO" id="GO:0051011">
    <property type="term" value="F:microtubule minus-end binding"/>
    <property type="evidence" value="ECO:0007669"/>
    <property type="project" value="TreeGrafter"/>
</dbReference>
<dbReference type="PANTHER" id="PTHR19302:SF70">
    <property type="entry name" value="GAMMA-TUBULIN COMPLEX COMPONENT 6"/>
    <property type="match status" value="1"/>
</dbReference>
<evidence type="ECO:0000313" key="7">
    <source>
        <dbReference type="EMBL" id="KAF2154401.1"/>
    </source>
</evidence>
<keyword evidence="4 5" id="KW-0206">Cytoskeleton</keyword>
<evidence type="ECO:0000256" key="1">
    <source>
        <dbReference type="ARBA" id="ARBA00010337"/>
    </source>
</evidence>
<sequence>MSNDDDAFVFRNWANAPCVVSDAEGPFGAAEIELGLRENSLVGEVKDIDLVLPDLETFVFGNLEEIATEAPSVGSSDNEHIFAEPTEEDPWTIPEVLKVGSEPKFRTWDAFLNPNHHEARPSLLSEAGPRVFDAVLSERCEGDDLVIDSTFVLRCIALLAQGQSSPLFSRQASGSGFSTFDNGRFRASGLSDAALKSLVQKYKSIGEKTVDLLDYVDRTFHSKRLSVTQIALATCLRTLLEADRRRTSSEASTLRSFIQLQALFEKTACLLNLLHQLQNTCSSAIDEGTAVNAVLAELSQTRSSHPLFAHTIKAIAIAMSRPTISRLLSALGLCHKDLSDAEATDELLEHLSSTDADTEHKSSVSRLLSDTDRHSVQDIIQGLDVLRKASSDHPLVLGEGQPLLRGLVADDLHDPDPNAILQKAQQYEQAVLNTLNDANITSATHFDGPVSRSTNEDGYPSIDHDELYTEAFTSLGNQFTQPPDTQGSLDNDSLTKAYAVDIHTASQPDTLYASSLAEDDTILAPLRPLLTIQASLTNHAVLQHVFHHSKFLQHLSLLHSHSLFASPSFILRLSTALFSSLSPSPRTLASSAPGLRLDAHTTRWPPTTSDLRLSLANILTTSTTLPTTLSFALRPLSALPDLPEIMDPTSPSALSFLRLQYTAPPPLAPLFPDSIMATYDIIFSYLLSLLRAQHTTTSLSSLLSRHPRSKATAFAHQAHHILSVLTSHMFDLGIAPTWSSFISTLNEIKSRLSSYPATSSLNIAERERALPSLSALLSLHTFTLEGIAERLFLAAGEEQVRAKKAVEGIIRAVLRGHALLAAGTDRLATTTTDVEGEETAVRVGELTAELTRGITELGAALEGIALTPGRTVRSEGARDGRAMDIGVREGMEMGTVMGLGEYVLMLRTRLQGGWYGKDEWGGL</sequence>
<dbReference type="GO" id="GO:0043015">
    <property type="term" value="F:gamma-tubulin binding"/>
    <property type="evidence" value="ECO:0007669"/>
    <property type="project" value="InterPro"/>
</dbReference>
<feature type="domain" description="Gamma tubulin complex component C-terminal" evidence="6">
    <location>
        <begin position="552"/>
        <end position="862"/>
    </location>
</feature>
<comment type="subcellular location">
    <subcellularLocation>
        <location evidence="5">Cytoplasm</location>
        <location evidence="5">Cytoskeleton</location>
        <location evidence="5">Microtubule organizing center</location>
    </subcellularLocation>
</comment>
<dbReference type="GO" id="GO:0000278">
    <property type="term" value="P:mitotic cell cycle"/>
    <property type="evidence" value="ECO:0007669"/>
    <property type="project" value="TreeGrafter"/>
</dbReference>
<dbReference type="InterPro" id="IPR007259">
    <property type="entry name" value="GCP"/>
</dbReference>
<dbReference type="GO" id="GO:0051225">
    <property type="term" value="P:spindle assembly"/>
    <property type="evidence" value="ECO:0007669"/>
    <property type="project" value="TreeGrafter"/>
</dbReference>
<dbReference type="GO" id="GO:0000922">
    <property type="term" value="C:spindle pole"/>
    <property type="evidence" value="ECO:0007669"/>
    <property type="project" value="InterPro"/>
</dbReference>
<proteinExistence type="inferred from homology"/>
<dbReference type="GO" id="GO:0005816">
    <property type="term" value="C:spindle pole body"/>
    <property type="evidence" value="ECO:0007669"/>
    <property type="project" value="UniProtKB-ARBA"/>
</dbReference>
<dbReference type="GO" id="GO:0000930">
    <property type="term" value="C:gamma-tubulin complex"/>
    <property type="evidence" value="ECO:0007669"/>
    <property type="project" value="TreeGrafter"/>
</dbReference>
<organism evidence="7 8">
    <name type="scientific">Myriangium duriaei CBS 260.36</name>
    <dbReference type="NCBI Taxonomy" id="1168546"/>
    <lineage>
        <taxon>Eukaryota</taxon>
        <taxon>Fungi</taxon>
        <taxon>Dikarya</taxon>
        <taxon>Ascomycota</taxon>
        <taxon>Pezizomycotina</taxon>
        <taxon>Dothideomycetes</taxon>
        <taxon>Dothideomycetidae</taxon>
        <taxon>Myriangiales</taxon>
        <taxon>Myriangiaceae</taxon>
        <taxon>Myriangium</taxon>
    </lineage>
</organism>
<dbReference type="GO" id="GO:0005874">
    <property type="term" value="C:microtubule"/>
    <property type="evidence" value="ECO:0007669"/>
    <property type="project" value="UniProtKB-KW"/>
</dbReference>
<dbReference type="GO" id="GO:0007020">
    <property type="term" value="P:microtubule nucleation"/>
    <property type="evidence" value="ECO:0007669"/>
    <property type="project" value="InterPro"/>
</dbReference>
<dbReference type="InterPro" id="IPR040457">
    <property type="entry name" value="GCP_C"/>
</dbReference>
<evidence type="ECO:0000256" key="4">
    <source>
        <dbReference type="ARBA" id="ARBA00023212"/>
    </source>
</evidence>
<comment type="similarity">
    <text evidence="1 5">Belongs to the TUBGCP family.</text>
</comment>
<protein>
    <recommendedName>
        <fullName evidence="5">Spindle pole body component</fullName>
    </recommendedName>
</protein>
<comment type="caution">
    <text evidence="7">The sequence shown here is derived from an EMBL/GenBank/DDBJ whole genome shotgun (WGS) entry which is preliminary data.</text>
</comment>
<evidence type="ECO:0000313" key="8">
    <source>
        <dbReference type="Proteomes" id="UP000799439"/>
    </source>
</evidence>
<dbReference type="PANTHER" id="PTHR19302">
    <property type="entry name" value="GAMMA TUBULIN COMPLEX PROTEIN"/>
    <property type="match status" value="1"/>
</dbReference>
<dbReference type="Proteomes" id="UP000799439">
    <property type="component" value="Unassembled WGS sequence"/>
</dbReference>
<dbReference type="InterPro" id="IPR042241">
    <property type="entry name" value="GCP_C_sf"/>
</dbReference>
<name>A0A9P4J4E9_9PEZI</name>
<dbReference type="EMBL" id="ML996084">
    <property type="protein sequence ID" value="KAF2154401.1"/>
    <property type="molecule type" value="Genomic_DNA"/>
</dbReference>
<evidence type="ECO:0000256" key="5">
    <source>
        <dbReference type="RuleBase" id="RU363050"/>
    </source>
</evidence>
<dbReference type="Gene3D" id="1.20.120.1900">
    <property type="entry name" value="Gamma-tubulin complex, C-terminal domain"/>
    <property type="match status" value="1"/>
</dbReference>
<keyword evidence="2 5" id="KW-0963">Cytoplasm</keyword>
<keyword evidence="8" id="KW-1185">Reference proteome</keyword>
<gene>
    <name evidence="7" type="ORF">K461DRAFT_320527</name>
</gene>
<accession>A0A9P4J4E9</accession>
<evidence type="ECO:0000256" key="3">
    <source>
        <dbReference type="ARBA" id="ARBA00022701"/>
    </source>
</evidence>
<dbReference type="OrthoDB" id="775571at2759"/>
<dbReference type="Pfam" id="PF04130">
    <property type="entry name" value="GCP_C_terminal"/>
    <property type="match status" value="1"/>
</dbReference>
<reference evidence="7" key="1">
    <citation type="journal article" date="2020" name="Stud. Mycol.">
        <title>101 Dothideomycetes genomes: a test case for predicting lifestyles and emergence of pathogens.</title>
        <authorList>
            <person name="Haridas S."/>
            <person name="Albert R."/>
            <person name="Binder M."/>
            <person name="Bloem J."/>
            <person name="Labutti K."/>
            <person name="Salamov A."/>
            <person name="Andreopoulos B."/>
            <person name="Baker S."/>
            <person name="Barry K."/>
            <person name="Bills G."/>
            <person name="Bluhm B."/>
            <person name="Cannon C."/>
            <person name="Castanera R."/>
            <person name="Culley D."/>
            <person name="Daum C."/>
            <person name="Ezra D."/>
            <person name="Gonzalez J."/>
            <person name="Henrissat B."/>
            <person name="Kuo A."/>
            <person name="Liang C."/>
            <person name="Lipzen A."/>
            <person name="Lutzoni F."/>
            <person name="Magnuson J."/>
            <person name="Mondo S."/>
            <person name="Nolan M."/>
            <person name="Ohm R."/>
            <person name="Pangilinan J."/>
            <person name="Park H.-J."/>
            <person name="Ramirez L."/>
            <person name="Alfaro M."/>
            <person name="Sun H."/>
            <person name="Tritt A."/>
            <person name="Yoshinaga Y."/>
            <person name="Zwiers L.-H."/>
            <person name="Turgeon B."/>
            <person name="Goodwin S."/>
            <person name="Spatafora J."/>
            <person name="Crous P."/>
            <person name="Grigoriev I."/>
        </authorList>
    </citation>
    <scope>NUCLEOTIDE SEQUENCE</scope>
    <source>
        <strain evidence="7">CBS 260.36</strain>
    </source>
</reference>
<evidence type="ECO:0000259" key="6">
    <source>
        <dbReference type="Pfam" id="PF04130"/>
    </source>
</evidence>
<dbReference type="GO" id="GO:0031122">
    <property type="term" value="P:cytoplasmic microtubule organization"/>
    <property type="evidence" value="ECO:0007669"/>
    <property type="project" value="TreeGrafter"/>
</dbReference>
<evidence type="ECO:0000256" key="2">
    <source>
        <dbReference type="ARBA" id="ARBA00022490"/>
    </source>
</evidence>